<dbReference type="InterPro" id="IPR010534">
    <property type="entry name" value="Phage_933W_GpQ"/>
</dbReference>
<dbReference type="AlphaFoldDB" id="A0A198F9M8"/>
<gene>
    <name evidence="5" type="ORF">M983_3023</name>
</gene>
<reference evidence="5 6" key="1">
    <citation type="submission" date="2016-04" db="EMBL/GenBank/DDBJ databases">
        <title>ATOL: Assembling a taxonomically balanced genome-scale reconstruction of the evolutionary history of the Enterobacteriaceae.</title>
        <authorList>
            <person name="Plunkett G.III."/>
            <person name="Neeno-Eckwall E.C."/>
            <person name="Glasner J.D."/>
            <person name="Perna N.T."/>
        </authorList>
    </citation>
    <scope>NUCLEOTIDE SEQUENCE [LARGE SCALE GENOMIC DNA]</scope>
    <source>
        <strain evidence="5 6">ATCC 19692</strain>
    </source>
</reference>
<evidence type="ECO:0000313" key="5">
    <source>
        <dbReference type="EMBL" id="OAT21577.1"/>
    </source>
</evidence>
<comment type="similarity">
    <text evidence="1">Belongs to the phage antitermination Q type 1 family.</text>
</comment>
<keyword evidence="6" id="KW-1185">Reference proteome</keyword>
<dbReference type="EMBL" id="LXEN01000154">
    <property type="protein sequence ID" value="OAT21577.1"/>
    <property type="molecule type" value="Genomic_DNA"/>
</dbReference>
<accession>A0A198F9M8</accession>
<proteinExistence type="inferred from homology"/>
<keyword evidence="4" id="KW-0804">Transcription</keyword>
<dbReference type="GO" id="GO:0003677">
    <property type="term" value="F:DNA binding"/>
    <property type="evidence" value="ECO:0007669"/>
    <property type="project" value="UniProtKB-KW"/>
</dbReference>
<protein>
    <submittedName>
        <fullName evidence="5">Antitermination protein Q</fullName>
    </submittedName>
</protein>
<dbReference type="OrthoDB" id="6432617at2"/>
<dbReference type="GO" id="GO:0060567">
    <property type="term" value="P:negative regulation of termination of DNA-templated transcription"/>
    <property type="evidence" value="ECO:0007669"/>
    <property type="project" value="InterPro"/>
</dbReference>
<evidence type="ECO:0000313" key="6">
    <source>
        <dbReference type="Proteomes" id="UP000094023"/>
    </source>
</evidence>
<dbReference type="Proteomes" id="UP000094023">
    <property type="component" value="Unassembled WGS sequence"/>
</dbReference>
<dbReference type="RefSeq" id="WP_157091980.1">
    <property type="nucleotide sequence ID" value="NZ_LXEN01000154.1"/>
</dbReference>
<dbReference type="Pfam" id="PF06530">
    <property type="entry name" value="Phage_antitermQ"/>
    <property type="match status" value="1"/>
</dbReference>
<sequence length="120" mass="14160">MYNISKLLEMWGAWIVNNPNILILFIDINKEIIPERIRKREVCSIHQLLIINSLISKLMKKNKNDYNLLIDYYVNGKTFIQLSKLHNCSDTYIGKKLKKIEGVIEGMLIFLDIQPDFYNI</sequence>
<comment type="caution">
    <text evidence="5">The sequence shown here is derived from an EMBL/GenBank/DDBJ whole genome shotgun (WGS) entry which is preliminary data.</text>
</comment>
<evidence type="ECO:0000256" key="3">
    <source>
        <dbReference type="ARBA" id="ARBA00023125"/>
    </source>
</evidence>
<evidence type="ECO:0000256" key="1">
    <source>
        <dbReference type="ARBA" id="ARBA00010234"/>
    </source>
</evidence>
<evidence type="ECO:0000256" key="2">
    <source>
        <dbReference type="ARBA" id="ARBA00023015"/>
    </source>
</evidence>
<organism evidence="5 6">
    <name type="scientific">Proteus myxofaciens ATCC 19692</name>
    <dbReference type="NCBI Taxonomy" id="1354337"/>
    <lineage>
        <taxon>Bacteria</taxon>
        <taxon>Pseudomonadati</taxon>
        <taxon>Pseudomonadota</taxon>
        <taxon>Gammaproteobacteria</taxon>
        <taxon>Enterobacterales</taxon>
        <taxon>Morganellaceae</taxon>
        <taxon>Proteus</taxon>
    </lineage>
</organism>
<keyword evidence="2" id="KW-0805">Transcription regulation</keyword>
<keyword evidence="3" id="KW-0238">DNA-binding</keyword>
<name>A0A198F9M8_9GAMM</name>
<evidence type="ECO:0000256" key="4">
    <source>
        <dbReference type="ARBA" id="ARBA00023163"/>
    </source>
</evidence>